<reference evidence="1" key="1">
    <citation type="journal article" date="2020" name="mSystems">
        <title>Genome- and Community-Level Interaction Insights into Carbon Utilization and Element Cycling Functions of Hydrothermarchaeota in Hydrothermal Sediment.</title>
        <authorList>
            <person name="Zhou Z."/>
            <person name="Liu Y."/>
            <person name="Xu W."/>
            <person name="Pan J."/>
            <person name="Luo Z.H."/>
            <person name="Li M."/>
        </authorList>
    </citation>
    <scope>NUCLEOTIDE SEQUENCE [LARGE SCALE GENOMIC DNA]</scope>
    <source>
        <strain evidence="1">SpSt-1071</strain>
    </source>
</reference>
<accession>A0A7C5RDP2</accession>
<protein>
    <submittedName>
        <fullName evidence="1">Uncharacterized protein</fullName>
    </submittedName>
</protein>
<gene>
    <name evidence="1" type="ORF">ENM28_01420</name>
</gene>
<dbReference type="AlphaFoldDB" id="A0A7C5RDP2"/>
<dbReference type="EMBL" id="DRXE01000051">
    <property type="protein sequence ID" value="HHM67381.1"/>
    <property type="molecule type" value="Genomic_DNA"/>
</dbReference>
<proteinExistence type="predicted"/>
<organism evidence="1">
    <name type="scientific">Thermus caliditerrae</name>
    <dbReference type="NCBI Taxonomy" id="1330700"/>
    <lineage>
        <taxon>Bacteria</taxon>
        <taxon>Thermotogati</taxon>
        <taxon>Deinococcota</taxon>
        <taxon>Deinococci</taxon>
        <taxon>Thermales</taxon>
        <taxon>Thermaceae</taxon>
        <taxon>Thermus</taxon>
    </lineage>
</organism>
<evidence type="ECO:0000313" key="1">
    <source>
        <dbReference type="EMBL" id="HHM67381.1"/>
    </source>
</evidence>
<comment type="caution">
    <text evidence="1">The sequence shown here is derived from an EMBL/GenBank/DDBJ whole genome shotgun (WGS) entry which is preliminary data.</text>
</comment>
<sequence length="187" mass="20071">MSLNLVRRVLPALRERERVLVRLAAAGGRLSPRALSASEREALAALEEEGLVALEEGRAVLRLGTKEEASPTAQLASRPEAAPVRRLILLAGRKVPAVAQPLAREAPEVLLRAAEAALPYGPRGGAALVLWLPKVAEWAEAFGKEAVARALGEAARKAREPFPYAERILVRTTRVPGGLEVADAERF</sequence>
<name>A0A7C5RDP2_9DEIN</name>